<keyword evidence="2" id="KW-1185">Reference proteome</keyword>
<reference evidence="1 2" key="1">
    <citation type="submission" date="2019-05" db="EMBL/GenBank/DDBJ databases">
        <title>Another draft genome of Portunus trituberculatus and its Hox gene families provides insights of decapod evolution.</title>
        <authorList>
            <person name="Jeong J.-H."/>
            <person name="Song I."/>
            <person name="Kim S."/>
            <person name="Choi T."/>
            <person name="Kim D."/>
            <person name="Ryu S."/>
            <person name="Kim W."/>
        </authorList>
    </citation>
    <scope>NUCLEOTIDE SEQUENCE [LARGE SCALE GENOMIC DNA]</scope>
    <source>
        <tissue evidence="1">Muscle</tissue>
    </source>
</reference>
<proteinExistence type="predicted"/>
<organism evidence="1 2">
    <name type="scientific">Portunus trituberculatus</name>
    <name type="common">Swimming crab</name>
    <name type="synonym">Neptunus trituberculatus</name>
    <dbReference type="NCBI Taxonomy" id="210409"/>
    <lineage>
        <taxon>Eukaryota</taxon>
        <taxon>Metazoa</taxon>
        <taxon>Ecdysozoa</taxon>
        <taxon>Arthropoda</taxon>
        <taxon>Crustacea</taxon>
        <taxon>Multicrustacea</taxon>
        <taxon>Malacostraca</taxon>
        <taxon>Eumalacostraca</taxon>
        <taxon>Eucarida</taxon>
        <taxon>Decapoda</taxon>
        <taxon>Pleocyemata</taxon>
        <taxon>Brachyura</taxon>
        <taxon>Eubrachyura</taxon>
        <taxon>Portunoidea</taxon>
        <taxon>Portunidae</taxon>
        <taxon>Portuninae</taxon>
        <taxon>Portunus</taxon>
    </lineage>
</organism>
<sequence length="128" mass="14738">MKTVLCIRNVSLSQCRFGLALLMYESSPPLHESSPPFAREFSFARDFSPFVREFSPLFLIYNPISNEETFTVLPYHLASAIKMRYVLVKSEKRHKIDKIRSGFETRNRTIATSPLRQSRAMRVGACTC</sequence>
<dbReference type="AlphaFoldDB" id="A0A5B7GGE2"/>
<name>A0A5B7GGE2_PORTR</name>
<evidence type="ECO:0000313" key="1">
    <source>
        <dbReference type="EMBL" id="MPC55624.1"/>
    </source>
</evidence>
<dbReference type="EMBL" id="VSRR010013328">
    <property type="protein sequence ID" value="MPC55624.1"/>
    <property type="molecule type" value="Genomic_DNA"/>
</dbReference>
<dbReference type="Proteomes" id="UP000324222">
    <property type="component" value="Unassembled WGS sequence"/>
</dbReference>
<comment type="caution">
    <text evidence="1">The sequence shown here is derived from an EMBL/GenBank/DDBJ whole genome shotgun (WGS) entry which is preliminary data.</text>
</comment>
<gene>
    <name evidence="1" type="ORF">E2C01_049567</name>
</gene>
<protein>
    <submittedName>
        <fullName evidence="1">Uncharacterized protein</fullName>
    </submittedName>
</protein>
<accession>A0A5B7GGE2</accession>
<evidence type="ECO:0000313" key="2">
    <source>
        <dbReference type="Proteomes" id="UP000324222"/>
    </source>
</evidence>